<evidence type="ECO:0000256" key="5">
    <source>
        <dbReference type="PROSITE-ProRule" id="PRU00277"/>
    </source>
</evidence>
<dbReference type="OrthoDB" id="433738at2759"/>
<evidence type="ECO:0000313" key="9">
    <source>
        <dbReference type="Proteomes" id="UP001152622"/>
    </source>
</evidence>
<keyword evidence="4 5" id="KW-0413">Isomerase</keyword>
<evidence type="ECO:0000313" key="8">
    <source>
        <dbReference type="EMBL" id="KAJ8369494.1"/>
    </source>
</evidence>
<evidence type="ECO:0000256" key="6">
    <source>
        <dbReference type="SAM" id="MobiDB-lite"/>
    </source>
</evidence>
<proteinExistence type="predicted"/>
<accession>A0A9Q1FY21</accession>
<dbReference type="PANTHER" id="PTHR10516:SF26">
    <property type="entry name" value="PEPTIDYL-PROLYL CIS-TRANS ISOMERASE FKBP5"/>
    <property type="match status" value="1"/>
</dbReference>
<dbReference type="Pfam" id="PF00254">
    <property type="entry name" value="FKBP_C"/>
    <property type="match status" value="1"/>
</dbReference>
<dbReference type="InterPro" id="IPR001179">
    <property type="entry name" value="PPIase_FKBP_dom"/>
</dbReference>
<evidence type="ECO:0000256" key="3">
    <source>
        <dbReference type="ARBA" id="ARBA00023110"/>
    </source>
</evidence>
<dbReference type="Proteomes" id="UP001152622">
    <property type="component" value="Chromosome 3"/>
</dbReference>
<organism evidence="8 9">
    <name type="scientific">Synaphobranchus kaupii</name>
    <name type="common">Kaup's arrowtooth eel</name>
    <dbReference type="NCBI Taxonomy" id="118154"/>
    <lineage>
        <taxon>Eukaryota</taxon>
        <taxon>Metazoa</taxon>
        <taxon>Chordata</taxon>
        <taxon>Craniata</taxon>
        <taxon>Vertebrata</taxon>
        <taxon>Euteleostomi</taxon>
        <taxon>Actinopterygii</taxon>
        <taxon>Neopterygii</taxon>
        <taxon>Teleostei</taxon>
        <taxon>Anguilliformes</taxon>
        <taxon>Synaphobranchidae</taxon>
        <taxon>Synaphobranchus</taxon>
    </lineage>
</organism>
<dbReference type="EC" id="5.2.1.8" evidence="2 5"/>
<reference evidence="8" key="1">
    <citation type="journal article" date="2023" name="Science">
        <title>Genome structures resolve the early diversification of teleost fishes.</title>
        <authorList>
            <person name="Parey E."/>
            <person name="Louis A."/>
            <person name="Montfort J."/>
            <person name="Bouchez O."/>
            <person name="Roques C."/>
            <person name="Iampietro C."/>
            <person name="Lluch J."/>
            <person name="Castinel A."/>
            <person name="Donnadieu C."/>
            <person name="Desvignes T."/>
            <person name="Floi Bucao C."/>
            <person name="Jouanno E."/>
            <person name="Wen M."/>
            <person name="Mejri S."/>
            <person name="Dirks R."/>
            <person name="Jansen H."/>
            <person name="Henkel C."/>
            <person name="Chen W.J."/>
            <person name="Zahm M."/>
            <person name="Cabau C."/>
            <person name="Klopp C."/>
            <person name="Thompson A.W."/>
            <person name="Robinson-Rechavi M."/>
            <person name="Braasch I."/>
            <person name="Lecointre G."/>
            <person name="Bobe J."/>
            <person name="Postlethwait J.H."/>
            <person name="Berthelot C."/>
            <person name="Roest Crollius H."/>
            <person name="Guiguen Y."/>
        </authorList>
    </citation>
    <scope>NUCLEOTIDE SEQUENCE</scope>
    <source>
        <strain evidence="8">WJC10195</strain>
    </source>
</reference>
<sequence length="149" mass="16325">MTTDREPSEEGQSSTAVFASHGVDITPRKDHGVLKVVKRLGMETERPMIGDKMFVHYTGKLLNGKKFDSSLDRKEPFTFSLGKGQVIKAWDIGLSTMQKGEVSLFLCKPEYAYGAAGSPPKVPPNSTLLFEYPVQGVGGIVHDVQEVQP</sequence>
<protein>
    <recommendedName>
        <fullName evidence="2 5">peptidylprolyl isomerase</fullName>
        <ecNumber evidence="2 5">5.2.1.8</ecNumber>
    </recommendedName>
</protein>
<name>A0A9Q1FY21_SYNKA</name>
<keyword evidence="9" id="KW-1185">Reference proteome</keyword>
<dbReference type="SUPFAM" id="SSF54534">
    <property type="entry name" value="FKBP-like"/>
    <property type="match status" value="1"/>
</dbReference>
<dbReference type="PANTHER" id="PTHR10516">
    <property type="entry name" value="PEPTIDYL-PROLYL CIS-TRANS ISOMERASE"/>
    <property type="match status" value="1"/>
</dbReference>
<feature type="domain" description="PPIase FKBP-type" evidence="7">
    <location>
        <begin position="50"/>
        <end position="138"/>
    </location>
</feature>
<evidence type="ECO:0000259" key="7">
    <source>
        <dbReference type="PROSITE" id="PS50059"/>
    </source>
</evidence>
<dbReference type="GO" id="GO:0005737">
    <property type="term" value="C:cytoplasm"/>
    <property type="evidence" value="ECO:0007669"/>
    <property type="project" value="TreeGrafter"/>
</dbReference>
<dbReference type="InterPro" id="IPR050689">
    <property type="entry name" value="FKBP-type_PPIase"/>
</dbReference>
<evidence type="ECO:0000256" key="4">
    <source>
        <dbReference type="ARBA" id="ARBA00023235"/>
    </source>
</evidence>
<feature type="region of interest" description="Disordered" evidence="6">
    <location>
        <begin position="1"/>
        <end position="21"/>
    </location>
</feature>
<dbReference type="GO" id="GO:0003755">
    <property type="term" value="F:peptidyl-prolyl cis-trans isomerase activity"/>
    <property type="evidence" value="ECO:0007669"/>
    <property type="project" value="UniProtKB-KW"/>
</dbReference>
<dbReference type="InterPro" id="IPR046357">
    <property type="entry name" value="PPIase_dom_sf"/>
</dbReference>
<dbReference type="FunFam" id="3.10.50.40:FF:000006">
    <property type="entry name" value="Peptidyl-prolyl cis-trans isomerase"/>
    <property type="match status" value="1"/>
</dbReference>
<gene>
    <name evidence="8" type="ORF">SKAU_G00095220</name>
</gene>
<comment type="caution">
    <text evidence="8">The sequence shown here is derived from an EMBL/GenBank/DDBJ whole genome shotgun (WGS) entry which is preliminary data.</text>
</comment>
<evidence type="ECO:0000256" key="1">
    <source>
        <dbReference type="ARBA" id="ARBA00000971"/>
    </source>
</evidence>
<keyword evidence="3 5" id="KW-0697">Rotamase</keyword>
<dbReference type="Gene3D" id="3.10.50.40">
    <property type="match status" value="1"/>
</dbReference>
<dbReference type="AlphaFoldDB" id="A0A9Q1FY21"/>
<comment type="catalytic activity">
    <reaction evidence="1 5">
        <text>[protein]-peptidylproline (omega=180) = [protein]-peptidylproline (omega=0)</text>
        <dbReference type="Rhea" id="RHEA:16237"/>
        <dbReference type="Rhea" id="RHEA-COMP:10747"/>
        <dbReference type="Rhea" id="RHEA-COMP:10748"/>
        <dbReference type="ChEBI" id="CHEBI:83833"/>
        <dbReference type="ChEBI" id="CHEBI:83834"/>
        <dbReference type="EC" id="5.2.1.8"/>
    </reaction>
</comment>
<evidence type="ECO:0000256" key="2">
    <source>
        <dbReference type="ARBA" id="ARBA00013194"/>
    </source>
</evidence>
<dbReference type="PROSITE" id="PS50059">
    <property type="entry name" value="FKBP_PPIASE"/>
    <property type="match status" value="1"/>
</dbReference>
<dbReference type="EMBL" id="JAINUF010000003">
    <property type="protein sequence ID" value="KAJ8369494.1"/>
    <property type="molecule type" value="Genomic_DNA"/>
</dbReference>